<dbReference type="PANTHER" id="PTHR18866">
    <property type="entry name" value="CARBOXYLASE:PYRUVATE/ACETYL-COA/PROPIONYL-COA CARBOXYLASE"/>
    <property type="match status" value="1"/>
</dbReference>
<accession>A0A1M6Q203</accession>
<dbReference type="EMBL" id="FRAF01000009">
    <property type="protein sequence ID" value="SHK14137.1"/>
    <property type="molecule type" value="Genomic_DNA"/>
</dbReference>
<evidence type="ECO:0000256" key="7">
    <source>
        <dbReference type="ARBA" id="ARBA00022741"/>
    </source>
</evidence>
<dbReference type="InterPro" id="IPR005479">
    <property type="entry name" value="CPAse_ATP-bd"/>
</dbReference>
<dbReference type="Pfam" id="PF02786">
    <property type="entry name" value="CPSase_L_D2"/>
    <property type="match status" value="1"/>
</dbReference>
<feature type="domain" description="Biotin carboxylation" evidence="15">
    <location>
        <begin position="1"/>
        <end position="446"/>
    </location>
</feature>
<evidence type="ECO:0000256" key="11">
    <source>
        <dbReference type="ARBA" id="ARBA00023267"/>
    </source>
</evidence>
<dbReference type="SUPFAM" id="SSF56059">
    <property type="entry name" value="Glutathione synthetase ATP-binding domain-like"/>
    <property type="match status" value="1"/>
</dbReference>
<keyword evidence="10" id="KW-0275">Fatty acid biosynthesis</keyword>
<dbReference type="RefSeq" id="WP_129583540.1">
    <property type="nucleotide sequence ID" value="NZ_FRAF01000009.1"/>
</dbReference>
<dbReference type="SMART" id="SM00878">
    <property type="entry name" value="Biotin_carb_C"/>
    <property type="match status" value="1"/>
</dbReference>
<keyword evidence="7 13" id="KW-0547">Nucleotide-binding</keyword>
<reference evidence="17" key="1">
    <citation type="submission" date="2016-11" db="EMBL/GenBank/DDBJ databases">
        <authorList>
            <person name="Varghese N."/>
            <person name="Submissions S."/>
        </authorList>
    </citation>
    <scope>NUCLEOTIDE SEQUENCE [LARGE SCALE GENOMIC DNA]</scope>
    <source>
        <strain evidence="17">USBA-503</strain>
    </source>
</reference>
<evidence type="ECO:0000256" key="3">
    <source>
        <dbReference type="ARBA" id="ARBA00011750"/>
    </source>
</evidence>
<protein>
    <recommendedName>
        <fullName evidence="4">biotin carboxylase</fullName>
        <ecNumber evidence="4">6.3.4.14</ecNumber>
    </recommendedName>
</protein>
<evidence type="ECO:0000256" key="10">
    <source>
        <dbReference type="ARBA" id="ARBA00023160"/>
    </source>
</evidence>
<keyword evidence="9 13" id="KW-0067">ATP-binding</keyword>
<proteinExistence type="predicted"/>
<dbReference type="InterPro" id="IPR050856">
    <property type="entry name" value="Biotin_carboxylase_complex"/>
</dbReference>
<dbReference type="GO" id="GO:0004075">
    <property type="term" value="F:biotin carboxylase activity"/>
    <property type="evidence" value="ECO:0007669"/>
    <property type="project" value="UniProtKB-EC"/>
</dbReference>
<organism evidence="16 17">
    <name type="scientific">Alicyclobacillus tolerans</name>
    <dbReference type="NCBI Taxonomy" id="90970"/>
    <lineage>
        <taxon>Bacteria</taxon>
        <taxon>Bacillati</taxon>
        <taxon>Bacillota</taxon>
        <taxon>Bacilli</taxon>
        <taxon>Bacillales</taxon>
        <taxon>Alicyclobacillaceae</taxon>
        <taxon>Alicyclobacillus</taxon>
    </lineage>
</organism>
<dbReference type="InterPro" id="IPR011761">
    <property type="entry name" value="ATP-grasp"/>
</dbReference>
<dbReference type="InterPro" id="IPR005482">
    <property type="entry name" value="Biotin_COase_C"/>
</dbReference>
<keyword evidence="10" id="KW-0443">Lipid metabolism</keyword>
<dbReference type="Gene3D" id="3.30.470.20">
    <property type="entry name" value="ATP-grasp fold, B domain"/>
    <property type="match status" value="1"/>
</dbReference>
<comment type="subunit">
    <text evidence="3">Acetyl-CoA carboxylase is a heterohexamer of biotin carboxyl carrier protein, biotin carboxylase and the two subunits of carboxyl transferase in a 2:2 complex.</text>
</comment>
<dbReference type="FunFam" id="3.30.470.20:FF:000028">
    <property type="entry name" value="Methylcrotonoyl-CoA carboxylase subunit alpha, mitochondrial"/>
    <property type="match status" value="1"/>
</dbReference>
<dbReference type="GO" id="GO:0006633">
    <property type="term" value="P:fatty acid biosynthetic process"/>
    <property type="evidence" value="ECO:0007669"/>
    <property type="project" value="UniProtKB-KW"/>
</dbReference>
<comment type="pathway">
    <text evidence="2">Lipid metabolism; malonyl-CoA biosynthesis; malonyl-CoA from acetyl-CoA: step 1/1.</text>
</comment>
<evidence type="ECO:0000313" key="16">
    <source>
        <dbReference type="EMBL" id="SHK14137.1"/>
    </source>
</evidence>
<dbReference type="GO" id="GO:0005524">
    <property type="term" value="F:ATP binding"/>
    <property type="evidence" value="ECO:0007669"/>
    <property type="project" value="UniProtKB-UniRule"/>
</dbReference>
<dbReference type="InterPro" id="IPR011054">
    <property type="entry name" value="Rudment_hybrid_motif"/>
</dbReference>
<dbReference type="PROSITE" id="PS00866">
    <property type="entry name" value="CPSASE_1"/>
    <property type="match status" value="1"/>
</dbReference>
<evidence type="ECO:0000256" key="1">
    <source>
        <dbReference type="ARBA" id="ARBA00003761"/>
    </source>
</evidence>
<comment type="function">
    <text evidence="1">This protein is a component of the acetyl coenzyme A carboxylase complex; first, biotin carboxylase catalyzes the carboxylation of the carrier protein and then the transcarboxylase transfers the carboxyl group to form malonyl-CoA.</text>
</comment>
<evidence type="ECO:0000256" key="13">
    <source>
        <dbReference type="PROSITE-ProRule" id="PRU00409"/>
    </source>
</evidence>
<dbReference type="SUPFAM" id="SSF51246">
    <property type="entry name" value="Rudiment single hybrid motif"/>
    <property type="match status" value="1"/>
</dbReference>
<dbReference type="PROSITE" id="PS50979">
    <property type="entry name" value="BC"/>
    <property type="match status" value="1"/>
</dbReference>
<evidence type="ECO:0000256" key="9">
    <source>
        <dbReference type="ARBA" id="ARBA00022840"/>
    </source>
</evidence>
<gene>
    <name evidence="16" type="ORF">SAMN05443507_10929</name>
</gene>
<dbReference type="FunFam" id="3.40.50.20:FF:000010">
    <property type="entry name" value="Propionyl-CoA carboxylase subunit alpha"/>
    <property type="match status" value="1"/>
</dbReference>
<sequence length="448" mass="48741">MITKLLIANRGEIARRIIRTCKRMGISTVAVYSDADESALFVKEADERVRIGPPPVAESYLKIDAILEAAQQTGADAIHPGYGLLSEHADFAKRVRQQGLIFVGPPEAAIAAMGSKVEARRRMSATGLPIVPGTENALASLEEAIEAAERIGYPVMLKASSGGGGIGMQIIRDAEELKKAFAGSQARAASYFGNGDLFLEKYIEKPHHVEIQVLLDRQGNGVHLGDRECSIQRRHQKVVEEAPSPLLSAALRQEMGSKAVQAALSLGYEGVGTFEFLADESGNYYFLEMNTRLQVEHPVTEQITGLDLVEWQLRVASGESLTFQQQDVHFHGHSIEARVYAEDPVRGFPSPGKLQVLDLPEGMEGVRLDFGFQSGDTITPFYDPLIGKLVVTASTRAEAIQLLQKALNTCQITGIKSNLPQLQAIAKDERFLQGLTDTSFLTGLSLNS</sequence>
<evidence type="ECO:0000256" key="12">
    <source>
        <dbReference type="ARBA" id="ARBA00048600"/>
    </source>
</evidence>
<dbReference type="NCBIfam" id="NF006367">
    <property type="entry name" value="PRK08591.1"/>
    <property type="match status" value="1"/>
</dbReference>
<evidence type="ECO:0000256" key="6">
    <source>
        <dbReference type="ARBA" id="ARBA00022598"/>
    </source>
</evidence>
<keyword evidence="5" id="KW-0444">Lipid biosynthesis</keyword>
<keyword evidence="8" id="KW-0276">Fatty acid metabolism</keyword>
<dbReference type="Pfam" id="PF02785">
    <property type="entry name" value="Biotin_carb_C"/>
    <property type="match status" value="1"/>
</dbReference>
<dbReference type="InterPro" id="IPR011764">
    <property type="entry name" value="Biotin_carboxylation_dom"/>
</dbReference>
<dbReference type="PROSITE" id="PS50975">
    <property type="entry name" value="ATP_GRASP"/>
    <property type="match status" value="1"/>
</dbReference>
<dbReference type="PROSITE" id="PS00867">
    <property type="entry name" value="CPSASE_2"/>
    <property type="match status" value="1"/>
</dbReference>
<dbReference type="FunFam" id="3.30.1490.20:FF:000003">
    <property type="entry name" value="acetyl-CoA carboxylase isoform X1"/>
    <property type="match status" value="1"/>
</dbReference>
<evidence type="ECO:0000256" key="2">
    <source>
        <dbReference type="ARBA" id="ARBA00004956"/>
    </source>
</evidence>
<keyword evidence="11" id="KW-0092">Biotin</keyword>
<evidence type="ECO:0000256" key="4">
    <source>
        <dbReference type="ARBA" id="ARBA00013263"/>
    </source>
</evidence>
<dbReference type="PANTHER" id="PTHR18866:SF33">
    <property type="entry name" value="METHYLCROTONOYL-COA CARBOXYLASE SUBUNIT ALPHA, MITOCHONDRIAL-RELATED"/>
    <property type="match status" value="1"/>
</dbReference>
<evidence type="ECO:0000259" key="15">
    <source>
        <dbReference type="PROSITE" id="PS50979"/>
    </source>
</evidence>
<evidence type="ECO:0000259" key="14">
    <source>
        <dbReference type="PROSITE" id="PS50975"/>
    </source>
</evidence>
<dbReference type="InterPro" id="IPR005481">
    <property type="entry name" value="BC-like_N"/>
</dbReference>
<keyword evidence="6" id="KW-0436">Ligase</keyword>
<name>A0A1M6Q203_9BACL</name>
<dbReference type="InterPro" id="IPR016185">
    <property type="entry name" value="PreATP-grasp_dom_sf"/>
</dbReference>
<dbReference type="GO" id="GO:0046872">
    <property type="term" value="F:metal ion binding"/>
    <property type="evidence" value="ECO:0007669"/>
    <property type="project" value="InterPro"/>
</dbReference>
<dbReference type="OrthoDB" id="9807469at2"/>
<evidence type="ECO:0000313" key="17">
    <source>
        <dbReference type="Proteomes" id="UP000184016"/>
    </source>
</evidence>
<dbReference type="EC" id="6.3.4.14" evidence="4"/>
<comment type="catalytic activity">
    <reaction evidence="12">
        <text>N(6)-biotinyl-L-lysyl-[protein] + hydrogencarbonate + ATP = N(6)-carboxybiotinyl-L-lysyl-[protein] + ADP + phosphate + H(+)</text>
        <dbReference type="Rhea" id="RHEA:13501"/>
        <dbReference type="Rhea" id="RHEA-COMP:10505"/>
        <dbReference type="Rhea" id="RHEA-COMP:10506"/>
        <dbReference type="ChEBI" id="CHEBI:15378"/>
        <dbReference type="ChEBI" id="CHEBI:17544"/>
        <dbReference type="ChEBI" id="CHEBI:30616"/>
        <dbReference type="ChEBI" id="CHEBI:43474"/>
        <dbReference type="ChEBI" id="CHEBI:83144"/>
        <dbReference type="ChEBI" id="CHEBI:83145"/>
        <dbReference type="ChEBI" id="CHEBI:456216"/>
        <dbReference type="EC" id="6.3.4.14"/>
    </reaction>
</comment>
<feature type="domain" description="ATP-grasp" evidence="14">
    <location>
        <begin position="120"/>
        <end position="317"/>
    </location>
</feature>
<dbReference type="AlphaFoldDB" id="A0A1M6Q203"/>
<dbReference type="Pfam" id="PF00289">
    <property type="entry name" value="Biotin_carb_N"/>
    <property type="match status" value="1"/>
</dbReference>
<dbReference type="STRING" id="1830138.SAMN05443507_10929"/>
<dbReference type="Proteomes" id="UP000184016">
    <property type="component" value="Unassembled WGS sequence"/>
</dbReference>
<keyword evidence="17" id="KW-1185">Reference proteome</keyword>
<evidence type="ECO:0000256" key="8">
    <source>
        <dbReference type="ARBA" id="ARBA00022832"/>
    </source>
</evidence>
<dbReference type="SUPFAM" id="SSF52440">
    <property type="entry name" value="PreATP-grasp domain"/>
    <property type="match status" value="1"/>
</dbReference>
<evidence type="ECO:0000256" key="5">
    <source>
        <dbReference type="ARBA" id="ARBA00022516"/>
    </source>
</evidence>